<accession>A0A5N6N856</accession>
<dbReference type="AlphaFoldDB" id="A0A5N6N856"/>
<protein>
    <submittedName>
        <fullName evidence="2">Uncharacterized protein</fullName>
    </submittedName>
</protein>
<organism evidence="2 3">
    <name type="scientific">Mikania micrantha</name>
    <name type="common">bitter vine</name>
    <dbReference type="NCBI Taxonomy" id="192012"/>
    <lineage>
        <taxon>Eukaryota</taxon>
        <taxon>Viridiplantae</taxon>
        <taxon>Streptophyta</taxon>
        <taxon>Embryophyta</taxon>
        <taxon>Tracheophyta</taxon>
        <taxon>Spermatophyta</taxon>
        <taxon>Magnoliopsida</taxon>
        <taxon>eudicotyledons</taxon>
        <taxon>Gunneridae</taxon>
        <taxon>Pentapetalae</taxon>
        <taxon>asterids</taxon>
        <taxon>campanulids</taxon>
        <taxon>Asterales</taxon>
        <taxon>Asteraceae</taxon>
        <taxon>Asteroideae</taxon>
        <taxon>Heliantheae alliance</taxon>
        <taxon>Eupatorieae</taxon>
        <taxon>Mikania</taxon>
    </lineage>
</organism>
<evidence type="ECO:0000256" key="1">
    <source>
        <dbReference type="SAM" id="MobiDB-lite"/>
    </source>
</evidence>
<keyword evidence="3" id="KW-1185">Reference proteome</keyword>
<dbReference type="EMBL" id="SZYD01000013">
    <property type="protein sequence ID" value="KAD4385488.1"/>
    <property type="molecule type" value="Genomic_DNA"/>
</dbReference>
<name>A0A5N6N856_9ASTR</name>
<dbReference type="Proteomes" id="UP000326396">
    <property type="component" value="Linkage Group LG3"/>
</dbReference>
<feature type="region of interest" description="Disordered" evidence="1">
    <location>
        <begin position="1"/>
        <end position="27"/>
    </location>
</feature>
<gene>
    <name evidence="2" type="ORF">E3N88_25656</name>
</gene>
<reference evidence="2 3" key="1">
    <citation type="submission" date="2019-05" db="EMBL/GenBank/DDBJ databases">
        <title>Mikania micrantha, genome provides insights into the molecular mechanism of rapid growth.</title>
        <authorList>
            <person name="Liu B."/>
        </authorList>
    </citation>
    <scope>NUCLEOTIDE SEQUENCE [LARGE SCALE GENOMIC DNA]</scope>
    <source>
        <strain evidence="2">NLD-2019</strain>
        <tissue evidence="2">Leaf</tissue>
    </source>
</reference>
<evidence type="ECO:0000313" key="3">
    <source>
        <dbReference type="Proteomes" id="UP000326396"/>
    </source>
</evidence>
<proteinExistence type="predicted"/>
<sequence>MDEATVSLIDSIRSPESGSRPKNHQNGPKLILAQLRSRFTPRLGLGRLMIGSSVACPLRPYGSPIWPLVLLGRGPGAAWSRLGCGLISSLVRSTQSNGPRTEI</sequence>
<comment type="caution">
    <text evidence="2">The sequence shown here is derived from an EMBL/GenBank/DDBJ whole genome shotgun (WGS) entry which is preliminary data.</text>
</comment>
<evidence type="ECO:0000313" key="2">
    <source>
        <dbReference type="EMBL" id="KAD4385488.1"/>
    </source>
</evidence>